<reference evidence="1" key="1">
    <citation type="submission" date="2014-11" db="EMBL/GenBank/DDBJ databases">
        <authorList>
            <person name="Amaro Gonzalez C."/>
        </authorList>
    </citation>
    <scope>NUCLEOTIDE SEQUENCE</scope>
</reference>
<evidence type="ECO:0000313" key="1">
    <source>
        <dbReference type="EMBL" id="JAH58862.1"/>
    </source>
</evidence>
<dbReference type="AlphaFoldDB" id="A0A0E9TZG2"/>
<proteinExistence type="predicted"/>
<dbReference type="EMBL" id="GBXM01049715">
    <property type="protein sequence ID" value="JAH58862.1"/>
    <property type="molecule type" value="Transcribed_RNA"/>
</dbReference>
<organism evidence="1">
    <name type="scientific">Anguilla anguilla</name>
    <name type="common">European freshwater eel</name>
    <name type="synonym">Muraena anguilla</name>
    <dbReference type="NCBI Taxonomy" id="7936"/>
    <lineage>
        <taxon>Eukaryota</taxon>
        <taxon>Metazoa</taxon>
        <taxon>Chordata</taxon>
        <taxon>Craniata</taxon>
        <taxon>Vertebrata</taxon>
        <taxon>Euteleostomi</taxon>
        <taxon>Actinopterygii</taxon>
        <taxon>Neopterygii</taxon>
        <taxon>Teleostei</taxon>
        <taxon>Anguilliformes</taxon>
        <taxon>Anguillidae</taxon>
        <taxon>Anguilla</taxon>
    </lineage>
</organism>
<reference evidence="1" key="2">
    <citation type="journal article" date="2015" name="Fish Shellfish Immunol.">
        <title>Early steps in the European eel (Anguilla anguilla)-Vibrio vulnificus interaction in the gills: Role of the RtxA13 toxin.</title>
        <authorList>
            <person name="Callol A."/>
            <person name="Pajuelo D."/>
            <person name="Ebbesson L."/>
            <person name="Teles M."/>
            <person name="MacKenzie S."/>
            <person name="Amaro C."/>
        </authorList>
    </citation>
    <scope>NUCLEOTIDE SEQUENCE</scope>
</reference>
<sequence>MIQCVTASEAVSLFPCCIRETYRPDESN</sequence>
<accession>A0A0E9TZG2</accession>
<protein>
    <submittedName>
        <fullName evidence="1">Uncharacterized protein</fullName>
    </submittedName>
</protein>
<name>A0A0E9TZG2_ANGAN</name>